<comment type="similarity">
    <text evidence="2">Belongs to the class-V pyridoxal-phosphate-dependent aminotransferase family. Csd subfamily.</text>
</comment>
<dbReference type="InterPro" id="IPR000192">
    <property type="entry name" value="Aminotrans_V_dom"/>
</dbReference>
<dbReference type="PROSITE" id="PS00595">
    <property type="entry name" value="AA_TRANSFER_CLASS_5"/>
    <property type="match status" value="1"/>
</dbReference>
<evidence type="ECO:0000313" key="7">
    <source>
        <dbReference type="EMBL" id="MBM3331988.1"/>
    </source>
</evidence>
<feature type="domain" description="Aminotransferase class V" evidence="6">
    <location>
        <begin position="29"/>
        <end position="424"/>
    </location>
</feature>
<protein>
    <submittedName>
        <fullName evidence="7">Aminotransferase class V-fold PLP-dependent enzyme</fullName>
    </submittedName>
</protein>
<dbReference type="Gene3D" id="3.90.1150.10">
    <property type="entry name" value="Aspartate Aminotransferase, domain 1"/>
    <property type="match status" value="1"/>
</dbReference>
<comment type="catalytic activity">
    <reaction evidence="4">
        <text>(sulfur carrier)-H + L-cysteine = (sulfur carrier)-SH + L-alanine</text>
        <dbReference type="Rhea" id="RHEA:43892"/>
        <dbReference type="Rhea" id="RHEA-COMP:14737"/>
        <dbReference type="Rhea" id="RHEA-COMP:14739"/>
        <dbReference type="ChEBI" id="CHEBI:29917"/>
        <dbReference type="ChEBI" id="CHEBI:35235"/>
        <dbReference type="ChEBI" id="CHEBI:57972"/>
        <dbReference type="ChEBI" id="CHEBI:64428"/>
        <dbReference type="EC" id="2.8.1.7"/>
    </reaction>
</comment>
<dbReference type="GO" id="GO:0008483">
    <property type="term" value="F:transaminase activity"/>
    <property type="evidence" value="ECO:0007669"/>
    <property type="project" value="UniProtKB-KW"/>
</dbReference>
<proteinExistence type="inferred from homology"/>
<evidence type="ECO:0000313" key="8">
    <source>
        <dbReference type="Proteomes" id="UP000779900"/>
    </source>
</evidence>
<dbReference type="AlphaFoldDB" id="A0A937XHW5"/>
<dbReference type="InterPro" id="IPR015421">
    <property type="entry name" value="PyrdxlP-dep_Trfase_major"/>
</dbReference>
<dbReference type="PANTHER" id="PTHR43586:SF8">
    <property type="entry name" value="CYSTEINE DESULFURASE 1, CHLOROPLASTIC"/>
    <property type="match status" value="1"/>
</dbReference>
<evidence type="ECO:0000256" key="1">
    <source>
        <dbReference type="ARBA" id="ARBA00001933"/>
    </source>
</evidence>
<evidence type="ECO:0000256" key="5">
    <source>
        <dbReference type="RuleBase" id="RU004504"/>
    </source>
</evidence>
<keyword evidence="7" id="KW-0808">Transferase</keyword>
<evidence type="ECO:0000256" key="4">
    <source>
        <dbReference type="ARBA" id="ARBA00050776"/>
    </source>
</evidence>
<keyword evidence="3" id="KW-0663">Pyridoxal phosphate</keyword>
<comment type="caution">
    <text evidence="7">The sequence shown here is derived from an EMBL/GenBank/DDBJ whole genome shotgun (WGS) entry which is preliminary data.</text>
</comment>
<dbReference type="PANTHER" id="PTHR43586">
    <property type="entry name" value="CYSTEINE DESULFURASE"/>
    <property type="match status" value="1"/>
</dbReference>
<sequence>MIPVEKLRAEVVGIDVRVPILSGGTRTYVNLDNASSTPTFRPVAEKVDEFMRYYANVARGTGFKSQVASWAYEESRNTISRFVGADPERDTVIITRNTTESLNRLAALLPLKPDDIVLTTRMEHSSNHLPWRRRARLVQAALNPDGSLNLDDFADKLKEFRGRIALVTVTGASNVTGWVNPIHHLARLSHEAGARIVVDAAQIAPHRPIDMRKPGDAERLDFIAFSGHKAYAPYGAGILAGDRSLLTASEPAMVGGGVADLVTPHSVVWRSLPSREEAGTPTVVGAVAMAASIGLLTAVGWDAIMQHEAELTRYALTRLSRIPRVNIHGKANADNLQDRLGTICFSLEGKPSQLVAAIMAYEAGVGARCGQFCAHPYIFALLGISDAEAEKLYESASCGSLADMPGVVRASFGLYNDRSDADAFCDCLEAIARGDHAEYDTDLKTGERRPAGRPRLNPADYFSLSPRLPV</sequence>
<reference evidence="7" key="1">
    <citation type="submission" date="2019-03" db="EMBL/GenBank/DDBJ databases">
        <title>Lake Tanganyika Metagenome-Assembled Genomes (MAGs).</title>
        <authorList>
            <person name="Tran P."/>
        </authorList>
    </citation>
    <scope>NUCLEOTIDE SEQUENCE</scope>
    <source>
        <strain evidence="7">K_DeepCast_150m_m2_040</strain>
    </source>
</reference>
<dbReference type="Gene3D" id="3.40.640.10">
    <property type="entry name" value="Type I PLP-dependent aspartate aminotransferase-like (Major domain)"/>
    <property type="match status" value="1"/>
</dbReference>
<keyword evidence="7" id="KW-0032">Aminotransferase</keyword>
<dbReference type="InterPro" id="IPR015424">
    <property type="entry name" value="PyrdxlP-dep_Trfase"/>
</dbReference>
<evidence type="ECO:0000256" key="2">
    <source>
        <dbReference type="ARBA" id="ARBA00010447"/>
    </source>
</evidence>
<evidence type="ECO:0000259" key="6">
    <source>
        <dbReference type="Pfam" id="PF00266"/>
    </source>
</evidence>
<dbReference type="Proteomes" id="UP000779900">
    <property type="component" value="Unassembled WGS sequence"/>
</dbReference>
<evidence type="ECO:0000256" key="3">
    <source>
        <dbReference type="ARBA" id="ARBA00022898"/>
    </source>
</evidence>
<dbReference type="EMBL" id="VGIR01000054">
    <property type="protein sequence ID" value="MBM3331988.1"/>
    <property type="molecule type" value="Genomic_DNA"/>
</dbReference>
<dbReference type="SUPFAM" id="SSF53383">
    <property type="entry name" value="PLP-dependent transferases"/>
    <property type="match status" value="1"/>
</dbReference>
<dbReference type="InterPro" id="IPR020578">
    <property type="entry name" value="Aminotrans_V_PyrdxlP_BS"/>
</dbReference>
<organism evidence="7 8">
    <name type="scientific">candidate division WOR-3 bacterium</name>
    <dbReference type="NCBI Taxonomy" id="2052148"/>
    <lineage>
        <taxon>Bacteria</taxon>
        <taxon>Bacteria division WOR-3</taxon>
    </lineage>
</organism>
<gene>
    <name evidence="7" type="ORF">FJY68_09095</name>
</gene>
<dbReference type="InterPro" id="IPR015422">
    <property type="entry name" value="PyrdxlP-dep_Trfase_small"/>
</dbReference>
<name>A0A937XHW5_UNCW3</name>
<dbReference type="Pfam" id="PF00266">
    <property type="entry name" value="Aminotran_5"/>
    <property type="match status" value="1"/>
</dbReference>
<accession>A0A937XHW5</accession>
<dbReference type="GO" id="GO:0031071">
    <property type="term" value="F:cysteine desulfurase activity"/>
    <property type="evidence" value="ECO:0007669"/>
    <property type="project" value="UniProtKB-EC"/>
</dbReference>
<comment type="cofactor">
    <cofactor evidence="1 5">
        <name>pyridoxal 5'-phosphate</name>
        <dbReference type="ChEBI" id="CHEBI:597326"/>
    </cofactor>
</comment>